<proteinExistence type="predicted"/>
<dbReference type="EMBL" id="HG793156">
    <property type="protein sequence ID" value="CRL27744.1"/>
    <property type="molecule type" value="Genomic_DNA"/>
</dbReference>
<accession>A0A0G4PN09</accession>
<dbReference type="AlphaFoldDB" id="A0A0G4PN09"/>
<evidence type="ECO:0000313" key="1">
    <source>
        <dbReference type="EMBL" id="CRL27744.1"/>
    </source>
</evidence>
<organism evidence="1 2">
    <name type="scientific">Penicillium camemberti (strain FM 013)</name>
    <dbReference type="NCBI Taxonomy" id="1429867"/>
    <lineage>
        <taxon>Eukaryota</taxon>
        <taxon>Fungi</taxon>
        <taxon>Dikarya</taxon>
        <taxon>Ascomycota</taxon>
        <taxon>Pezizomycotina</taxon>
        <taxon>Eurotiomycetes</taxon>
        <taxon>Eurotiomycetidae</taxon>
        <taxon>Eurotiales</taxon>
        <taxon>Aspergillaceae</taxon>
        <taxon>Penicillium</taxon>
    </lineage>
</organism>
<sequence>MGIPTKRINSIGFVTRLLCPFAKTRLRLASREQSVARLGDYVADIWRLEGFNRFLHPHSSEALEENATDRPIVVVNISSSGQEIPGYIYIVQTEEEAQKLAYYKTNGYKEAHCLIYFVDKEEPVEASRKTLVYAGDANAL</sequence>
<gene>
    <name evidence="1" type="ORF">PCAMFM013_S023g000202</name>
</gene>
<keyword evidence="2" id="KW-1185">Reference proteome</keyword>
<dbReference type="Proteomes" id="UP000053732">
    <property type="component" value="Unassembled WGS sequence"/>
</dbReference>
<reference evidence="1 2" key="1">
    <citation type="journal article" date="2014" name="Nat. Commun.">
        <title>Multiple recent horizontal transfers of a large genomic region in cheese making fungi.</title>
        <authorList>
            <person name="Cheeseman K."/>
            <person name="Ropars J."/>
            <person name="Renault P."/>
            <person name="Dupont J."/>
            <person name="Gouzy J."/>
            <person name="Branca A."/>
            <person name="Abraham A.L."/>
            <person name="Ceppi M."/>
            <person name="Conseiller E."/>
            <person name="Debuchy R."/>
            <person name="Malagnac F."/>
            <person name="Goarin A."/>
            <person name="Silar P."/>
            <person name="Lacoste S."/>
            <person name="Sallet E."/>
            <person name="Bensimon A."/>
            <person name="Giraud T."/>
            <person name="Brygoo Y."/>
        </authorList>
    </citation>
    <scope>NUCLEOTIDE SEQUENCE [LARGE SCALE GENOMIC DNA]</scope>
    <source>
        <strain evidence="2">FM 013</strain>
    </source>
</reference>
<protein>
    <submittedName>
        <fullName evidence="1">Str. FM013</fullName>
    </submittedName>
</protein>
<name>A0A0G4PN09_PENC3</name>
<evidence type="ECO:0000313" key="2">
    <source>
        <dbReference type="Proteomes" id="UP000053732"/>
    </source>
</evidence>